<accession>A0AA39F0T7</accession>
<dbReference type="Proteomes" id="UP001168990">
    <property type="component" value="Unassembled WGS sequence"/>
</dbReference>
<evidence type="ECO:0000313" key="2">
    <source>
        <dbReference type="Proteomes" id="UP001168990"/>
    </source>
</evidence>
<name>A0AA39F0T7_9HYME</name>
<gene>
    <name evidence="1" type="ORF">PV328_007795</name>
</gene>
<proteinExistence type="predicted"/>
<reference evidence="1" key="1">
    <citation type="journal article" date="2023" name="bioRxiv">
        <title>Scaffold-level genome assemblies of two parasitoid biocontrol wasps reveal the parthenogenesis mechanism and an associated novel virus.</title>
        <authorList>
            <person name="Inwood S."/>
            <person name="Skelly J."/>
            <person name="Guhlin J."/>
            <person name="Harrop T."/>
            <person name="Goldson S."/>
            <person name="Dearden P."/>
        </authorList>
    </citation>
    <scope>NUCLEOTIDE SEQUENCE</scope>
    <source>
        <strain evidence="1">Irish</strain>
        <tissue evidence="1">Whole body</tissue>
    </source>
</reference>
<sequence length="127" mass="14712">MSHKWLFVEKKVSFKALVNNRAISVAKIDSSKNMQNMHNLKHPHNVVTENSCETFSNPGELPYFGRIPESKFMSYFKPYNWHLESIIPILADEDNMMSIRLLGVLQKDKNFDSGIRLQPRSYPGDLL</sequence>
<organism evidence="1 2">
    <name type="scientific">Microctonus aethiopoides</name>
    <dbReference type="NCBI Taxonomy" id="144406"/>
    <lineage>
        <taxon>Eukaryota</taxon>
        <taxon>Metazoa</taxon>
        <taxon>Ecdysozoa</taxon>
        <taxon>Arthropoda</taxon>
        <taxon>Hexapoda</taxon>
        <taxon>Insecta</taxon>
        <taxon>Pterygota</taxon>
        <taxon>Neoptera</taxon>
        <taxon>Endopterygota</taxon>
        <taxon>Hymenoptera</taxon>
        <taxon>Apocrita</taxon>
        <taxon>Ichneumonoidea</taxon>
        <taxon>Braconidae</taxon>
        <taxon>Euphorinae</taxon>
        <taxon>Microctonus</taxon>
    </lineage>
</organism>
<reference evidence="1" key="2">
    <citation type="submission" date="2023-03" db="EMBL/GenBank/DDBJ databases">
        <authorList>
            <person name="Inwood S.N."/>
            <person name="Skelly J.G."/>
            <person name="Guhlin J."/>
            <person name="Harrop T.W.R."/>
            <person name="Goldson S.G."/>
            <person name="Dearden P.K."/>
        </authorList>
    </citation>
    <scope>NUCLEOTIDE SEQUENCE</scope>
    <source>
        <strain evidence="1">Irish</strain>
        <tissue evidence="1">Whole body</tissue>
    </source>
</reference>
<dbReference type="EMBL" id="JAQQBS010001423">
    <property type="protein sequence ID" value="KAK0160380.1"/>
    <property type="molecule type" value="Genomic_DNA"/>
</dbReference>
<dbReference type="AlphaFoldDB" id="A0AA39F0T7"/>
<evidence type="ECO:0000313" key="1">
    <source>
        <dbReference type="EMBL" id="KAK0160380.1"/>
    </source>
</evidence>
<protein>
    <submittedName>
        <fullName evidence="1">Uncharacterized protein</fullName>
    </submittedName>
</protein>
<keyword evidence="2" id="KW-1185">Reference proteome</keyword>
<comment type="caution">
    <text evidence="1">The sequence shown here is derived from an EMBL/GenBank/DDBJ whole genome shotgun (WGS) entry which is preliminary data.</text>
</comment>